<dbReference type="SUPFAM" id="SSF55486">
    <property type="entry name" value="Metalloproteases ('zincins'), catalytic domain"/>
    <property type="match status" value="1"/>
</dbReference>
<dbReference type="OrthoDB" id="5948003at2759"/>
<evidence type="ECO:0000259" key="16">
    <source>
        <dbReference type="PROSITE" id="PS50215"/>
    </source>
</evidence>
<dbReference type="PANTHER" id="PTHR13723">
    <property type="entry name" value="ADAMTS A DISINTEGRIN AND METALLOPROTEASE WITH THROMBOSPONDIN MOTIFS PROTEASE"/>
    <property type="match status" value="1"/>
</dbReference>
<feature type="binding site" evidence="13">
    <location>
        <position position="209"/>
    </location>
    <ligand>
        <name>Ca(2+)</name>
        <dbReference type="ChEBI" id="CHEBI:29108"/>
        <label>1</label>
    </ligand>
</feature>
<dbReference type="PROSITE" id="PS50092">
    <property type="entry name" value="TSP1"/>
    <property type="match status" value="21"/>
</dbReference>
<evidence type="ECO:0000313" key="18">
    <source>
        <dbReference type="EMBL" id="KAF6020875.1"/>
    </source>
</evidence>
<feature type="binding site" evidence="13">
    <location>
        <position position="342"/>
    </location>
    <ligand>
        <name>Ca(2+)</name>
        <dbReference type="ChEBI" id="CHEBI:29108"/>
        <label>2</label>
    </ligand>
</feature>
<reference evidence="18" key="1">
    <citation type="submission" date="2020-06" db="EMBL/GenBank/DDBJ databases">
        <title>Draft genome of Bugula neritina, a colonial animal packing powerful symbionts and potential medicines.</title>
        <authorList>
            <person name="Rayko M."/>
        </authorList>
    </citation>
    <scope>NUCLEOTIDE SEQUENCE [LARGE SCALE GENOMIC DNA]</scope>
    <source>
        <strain evidence="18">Kwan_BN1</strain>
    </source>
</reference>
<dbReference type="EMBL" id="VXIV02003141">
    <property type="protein sequence ID" value="KAF6020875.1"/>
    <property type="molecule type" value="Genomic_DNA"/>
</dbReference>
<dbReference type="Pfam" id="PF05986">
    <property type="entry name" value="ADAMTS_spacer1"/>
    <property type="match status" value="1"/>
</dbReference>
<dbReference type="Gene3D" id="3.40.1620.60">
    <property type="match status" value="1"/>
</dbReference>
<evidence type="ECO:0000256" key="6">
    <source>
        <dbReference type="ARBA" id="ARBA00022737"/>
    </source>
</evidence>
<feature type="active site" evidence="12 15">
    <location>
        <position position="268"/>
    </location>
</feature>
<keyword evidence="9" id="KW-0482">Metalloprotease</keyword>
<keyword evidence="5" id="KW-0732">Signal</keyword>
<dbReference type="GO" id="GO:0030198">
    <property type="term" value="P:extracellular matrix organization"/>
    <property type="evidence" value="ECO:0007669"/>
    <property type="project" value="InterPro"/>
</dbReference>
<feature type="disulfide bond" evidence="14">
    <location>
        <begin position="390"/>
        <end position="423"/>
    </location>
</feature>
<feature type="binding site" evidence="13">
    <location>
        <position position="209"/>
    </location>
    <ligand>
        <name>Ca(2+)</name>
        <dbReference type="ChEBI" id="CHEBI:29108"/>
        <label>2</label>
    </ligand>
</feature>
<dbReference type="PROSITE" id="PS51046">
    <property type="entry name" value="GON"/>
    <property type="match status" value="1"/>
</dbReference>
<comment type="caution">
    <text evidence="18">The sequence shown here is derived from an EMBL/GenBank/DDBJ whole genome shotgun (WGS) entry which is preliminary data.</text>
</comment>
<dbReference type="Gene3D" id="2.60.120.830">
    <property type="match status" value="1"/>
</dbReference>
<evidence type="ECO:0000259" key="17">
    <source>
        <dbReference type="PROSITE" id="PS51046"/>
    </source>
</evidence>
<dbReference type="FunFam" id="2.20.100.10:FF:000005">
    <property type="entry name" value="ADAM metallopeptidase with thrombospondin type 1 motif 9"/>
    <property type="match status" value="6"/>
</dbReference>
<evidence type="ECO:0000256" key="11">
    <source>
        <dbReference type="ARBA" id="ARBA00023180"/>
    </source>
</evidence>
<dbReference type="GO" id="GO:0006508">
    <property type="term" value="P:proteolysis"/>
    <property type="evidence" value="ECO:0007669"/>
    <property type="project" value="UniProtKB-KW"/>
</dbReference>
<proteinExistence type="predicted"/>
<feature type="disulfide bond" evidence="14">
    <location>
        <begin position="373"/>
        <end position="395"/>
    </location>
</feature>
<dbReference type="Pfam" id="PF19030">
    <property type="entry name" value="TSP1_ADAMTS"/>
    <property type="match status" value="20"/>
</dbReference>
<dbReference type="InterPro" id="IPR050439">
    <property type="entry name" value="ADAMTS_ADAMTS-like"/>
</dbReference>
<dbReference type="InterPro" id="IPR010294">
    <property type="entry name" value="ADAMTS_spacer1"/>
</dbReference>
<feature type="disulfide bond" evidence="14">
    <location>
        <begin position="283"/>
        <end position="322"/>
    </location>
</feature>
<feature type="disulfide bond" evidence="14">
    <location>
        <begin position="384"/>
        <end position="403"/>
    </location>
</feature>
<feature type="binding site" evidence="13 15">
    <location>
        <position position="271"/>
    </location>
    <ligand>
        <name>Zn(2+)</name>
        <dbReference type="ChEBI" id="CHEBI:29105"/>
        <note>catalytic</note>
    </ligand>
</feature>
<feature type="disulfide bond" evidence="14">
    <location>
        <begin position="227"/>
        <end position="233"/>
    </location>
</feature>
<keyword evidence="3" id="KW-0645">Protease</keyword>
<dbReference type="PRINTS" id="PR01857">
    <property type="entry name" value="ADAMTSFAMILY"/>
</dbReference>
<organism evidence="18 19">
    <name type="scientific">Bugula neritina</name>
    <name type="common">Brown bryozoan</name>
    <name type="synonym">Sertularia neritina</name>
    <dbReference type="NCBI Taxonomy" id="10212"/>
    <lineage>
        <taxon>Eukaryota</taxon>
        <taxon>Metazoa</taxon>
        <taxon>Spiralia</taxon>
        <taxon>Lophotrochozoa</taxon>
        <taxon>Bryozoa</taxon>
        <taxon>Gymnolaemata</taxon>
        <taxon>Cheilostomatida</taxon>
        <taxon>Flustrina</taxon>
        <taxon>Buguloidea</taxon>
        <taxon>Bugulidae</taxon>
        <taxon>Bugula</taxon>
    </lineage>
</organism>
<dbReference type="Pfam" id="PF00090">
    <property type="entry name" value="TSP_1"/>
    <property type="match status" value="1"/>
</dbReference>
<dbReference type="Gene3D" id="3.40.390.10">
    <property type="entry name" value="Collagenase (Catalytic Domain)"/>
    <property type="match status" value="1"/>
</dbReference>
<dbReference type="GO" id="GO:0008270">
    <property type="term" value="F:zinc ion binding"/>
    <property type="evidence" value="ECO:0007669"/>
    <property type="project" value="InterPro"/>
</dbReference>
<evidence type="ECO:0000256" key="15">
    <source>
        <dbReference type="PROSITE-ProRule" id="PRU00276"/>
    </source>
</evidence>
<dbReference type="Pfam" id="PF08685">
    <property type="entry name" value="GON"/>
    <property type="match status" value="1"/>
</dbReference>
<evidence type="ECO:0000256" key="8">
    <source>
        <dbReference type="ARBA" id="ARBA00022833"/>
    </source>
</evidence>
<evidence type="ECO:0000256" key="1">
    <source>
        <dbReference type="ARBA" id="ARBA00004613"/>
    </source>
</evidence>
<feature type="binding site" evidence="13 15">
    <location>
        <position position="267"/>
    </location>
    <ligand>
        <name>Zn(2+)</name>
        <dbReference type="ChEBI" id="CHEBI:29105"/>
        <note>catalytic</note>
    </ligand>
</feature>
<evidence type="ECO:0000256" key="10">
    <source>
        <dbReference type="ARBA" id="ARBA00023157"/>
    </source>
</evidence>
<comment type="cofactor">
    <cofactor evidence="13">
        <name>Zn(2+)</name>
        <dbReference type="ChEBI" id="CHEBI:29105"/>
    </cofactor>
    <text evidence="13">Binds 1 zinc ion per subunit.</text>
</comment>
<feature type="disulfide bond" evidence="14">
    <location>
        <begin position="198"/>
        <end position="251"/>
    </location>
</feature>
<feature type="binding site" evidence="13 15">
    <location>
        <position position="277"/>
    </location>
    <ligand>
        <name>Zn(2+)</name>
        <dbReference type="ChEBI" id="CHEBI:29105"/>
        <note>catalytic</note>
    </ligand>
</feature>
<dbReference type="Pfam" id="PF17771">
    <property type="entry name" value="ADAMTS_CR_2"/>
    <property type="match status" value="1"/>
</dbReference>
<accession>A0A7J7J446</accession>
<comment type="subcellular location">
    <subcellularLocation>
        <location evidence="1">Secreted</location>
    </subcellularLocation>
</comment>
<dbReference type="InterPro" id="IPR000884">
    <property type="entry name" value="TSP1_rpt"/>
</dbReference>
<dbReference type="GO" id="GO:0005576">
    <property type="term" value="C:extracellular region"/>
    <property type="evidence" value="ECO:0007669"/>
    <property type="project" value="UniProtKB-SubCell"/>
</dbReference>
<feature type="disulfide bond" evidence="14">
    <location>
        <begin position="416"/>
        <end position="428"/>
    </location>
</feature>
<feature type="disulfide bond" evidence="14">
    <location>
        <begin position="466"/>
        <end position="478"/>
    </location>
</feature>
<dbReference type="GO" id="GO:0004222">
    <property type="term" value="F:metalloendopeptidase activity"/>
    <property type="evidence" value="ECO:0007669"/>
    <property type="project" value="InterPro"/>
</dbReference>
<name>A0A7J7J446_BUGNE</name>
<keyword evidence="10 14" id="KW-1015">Disulfide bond</keyword>
<keyword evidence="19" id="KW-1185">Reference proteome</keyword>
<dbReference type="PANTHER" id="PTHR13723:SF278">
    <property type="entry name" value="ADAM METALLOPEPTIDASE WITH THROMBOSPONDIN TYPE 1 MOTIF A, ISOFORM B"/>
    <property type="match status" value="1"/>
</dbReference>
<dbReference type="InterPro" id="IPR012314">
    <property type="entry name" value="Pept_M12B_GON-ADAMTSs"/>
</dbReference>
<feature type="disulfide bond" evidence="14">
    <location>
        <begin position="455"/>
        <end position="493"/>
    </location>
</feature>
<dbReference type="FunFam" id="2.20.100.10:FF:000006">
    <property type="entry name" value="A disintegrin and metalloproteinase with thrombospondin motifs 1"/>
    <property type="match status" value="1"/>
</dbReference>
<feature type="disulfide bond" evidence="14">
    <location>
        <begin position="245"/>
        <end position="339"/>
    </location>
</feature>
<dbReference type="Proteomes" id="UP000593567">
    <property type="component" value="Unassembled WGS sequence"/>
</dbReference>
<keyword evidence="4 13" id="KW-0479">Metal-binding</keyword>
<feature type="binding site" evidence="13">
    <location>
        <position position="77"/>
    </location>
    <ligand>
        <name>Ca(2+)</name>
        <dbReference type="ChEBI" id="CHEBI:29108"/>
        <label>1</label>
    </ligand>
</feature>
<feature type="binding site" evidence="13">
    <location>
        <position position="342"/>
    </location>
    <ligand>
        <name>Ca(2+)</name>
        <dbReference type="ChEBI" id="CHEBI:29108"/>
        <label>1</label>
    </ligand>
</feature>
<dbReference type="Gene3D" id="2.20.100.10">
    <property type="entry name" value="Thrombospondin type-1 (TSP1) repeat"/>
    <property type="match status" value="18"/>
</dbReference>
<dbReference type="InterPro" id="IPR013273">
    <property type="entry name" value="ADAMTS/ADAMTS-like"/>
</dbReference>
<feature type="binding site" evidence="13">
    <location>
        <position position="216"/>
    </location>
    <ligand>
        <name>Ca(2+)</name>
        <dbReference type="ChEBI" id="CHEBI:29108"/>
        <label>1</label>
    </ligand>
</feature>
<feature type="domain" description="GON" evidence="17">
    <location>
        <begin position="1977"/>
        <end position="2183"/>
    </location>
</feature>
<dbReference type="CDD" id="cd04273">
    <property type="entry name" value="ZnMc_ADAMTS_like"/>
    <property type="match status" value="1"/>
</dbReference>
<keyword evidence="11" id="KW-0325">Glycoprotein</keyword>
<dbReference type="InterPro" id="IPR041645">
    <property type="entry name" value="ADAMTS_CR_2"/>
</dbReference>
<dbReference type="InterPro" id="IPR001590">
    <property type="entry name" value="Peptidase_M12B"/>
</dbReference>
<feature type="binding site" evidence="13">
    <location>
        <position position="339"/>
    </location>
    <ligand>
        <name>Ca(2+)</name>
        <dbReference type="ChEBI" id="CHEBI:29108"/>
        <label>1</label>
    </ligand>
</feature>
<sequence length="2185" mass="241924">MTASFVHKDYEYYITPVTDRNEVKGTHTYSVVHIPSSVVDMSDISLNYKAVNLSASSQTDAKHSRGRRSISSEHTVELMIVADSKMAEYHGDKLETYVLSLIAVVIYRISRALFYMMSLKMENPFSLAINGLFEKYSYLVKRTINSELFCSLRLLVYIKIALWGNFVNLALVKIRIITNPQEGPNITSDAQESLANFCEWQYDENELDDSSPYHHDTAVLLTRVNICRSEGKCGTLGLAELGTVCNQRRSCAIIEDNGLSSSFTIAHEIGHVFGVPHDDSNACTRQVFNGDTVRRSDYKENQFHLMSSTLDYNSQTWSWSDCSRRFITHSLDQPENIQCLQDKPTLPLKFDGKLADDFLQGEPGEAYSKNVQCELVYGSGAKICPYMPVCRRLWCTLPDNTGCRTQHMPWADGTRCGGPDQWCQRGVCEHKSLRPEPTDGKWSLWDSWSECSRTCGGGVKYSDRTCDNPSPQSGGKFCLGRRRKYRSCNTKPCPTGAPSYREKQCEAYNGQRFNYEEIPANPKYTPYYSEVLSEQCKLYCSVSDLSTTNFYKMNDKVEDGTKCTKDGTDICVGGACLSAGCDNVLGSSQRVDMCGVCGGDNSTCRLSKVSYKAYVTGYMAYGYNRVATLPVNSSSVQITQTSALYDRPDENYLALRDSKGTYLFNGQFIVMMYGLEVKLQNGATVEFSGSEQTIEEIVIRDFISEELTIEVLSVGSLRPANVSYSYVLPIEGKISFQWSVNDSWTRCSSECGGIRSQVTVCLRDQDNLIVSGGNCKDKQKPAVRQQKCNLHCVFRWKTESIEDCSANCGRGFVQRKVTCIKQSSAALDVVPDDKCTVPKPSQIEACQGRCSPTIWKFTDWTNCSNPCGGGVQTRQAKCTLRSGRVIGDFACSKQSKIVRQACNTQECTQYNIDDWGQCSVTCGLGFRTRNVVCLEAGRPTDLNVCGSNPPPTREPCHAGVCPKWVTSEWTDCSATCGLGLRYRAVRCIRGDVNGEELEDEYCAAELQPSEVSNCSIVSTCPRWIPSEWSACSVTCGGEGIQRRAVECRDHEGSLVAVNYCQMDQRLPSTKLCSSATPCSGAVFRGVGIFGLQNKKRYVWKFGLWSSCSVTCGEGVINRQVKCIVSLSNPEVEVSETLCKKEPKPASEKSCTKASCGVWRSGSWSQCSTTCGEGVQSRVVICALSNGEYSSPGDCDLLNMPETKKPCENLETCPTVLPTTTTADSKSASSLDAAYWRAGPWTQCSKSCGGGLRRRAVECYTRYRRGSGCHLEDKPEEQEACNEQTCPTWRKGGWAKCSSDCGYGTQQRMVICQLYDKSSGKPEQCSGEAPSRQQECMIKPCGTPVWATSQWSQCSMSCGAGNMLRNVTCIDSANKSLVLDSSLCSLDTKPLRQKVCILSSCNEWRATDWSECDGTCDGSVRKRSVWCSSLSGKELIESQCADVDKPAEVEPCVKEQCKYQWNTSVWTKCSATCGEGREMRALTCVAGNNTAVNWDLCSSWQTPTLTRPCNAGSCPVWKASAWDECSVTCGEGQRLRLVECVNTTANLSVNSNLCNSKDKPRELSSCQAETCAVWATSDWGQCSGPCNSSKSFQTRQVTCIDPTTSRPTLPNLCSVATKPLSSRPCQNCSYWVAMEWSRCSATCGIGIQARKIQCVGSNNLKQQDDKCSNEPPPKLLQSCQLKVCAVWKEQLWSRCSSTCGEGIKTRIVECVDPNTQKPFSDENCVDILKPLTKSPCYVHQQCPVWTVSPWSACSASCGNAFKRRNVTCTLTNGRIAEAFCNADVRPYSVEKCSVPVCKSGFLWKTEKWSECSASCGYGVKSRALKCYSIKSKNQVPTYFCPMQDRPSSQRSCQLRYCPFSWWADRWSQCSSSCGEGRQFRKVLCKSVSAEGWYAGNSGYGCTIEEKPSAIRSCNMGPCYGTFIWEPGPWSKCSVECGWGNQRRKLSCVASNGEVVTKSKCNLAYKPERAQKCYAGACQSKSCSELRQHGVIREDGEYQLLIRGKLVEIFCYKMYSKSPEEYLTLPLGANENYASIYGHRLAHPYECPYDTNKVETPSITCKDCIASIYHRAGETRFTKIRINVTSLMVDVKDFTFSNTEGLNQIPYASAGDCYSALICPQGHFSINLKNTGFKVAKRTKWTVEGSYSNQQINPDDSGEVVKGKCGGYCGICSPSDGGLQLAIANYD</sequence>
<evidence type="ECO:0000256" key="12">
    <source>
        <dbReference type="PIRSR" id="PIRSR613273-1"/>
    </source>
</evidence>
<evidence type="ECO:0000256" key="7">
    <source>
        <dbReference type="ARBA" id="ARBA00022801"/>
    </source>
</evidence>
<evidence type="ECO:0000256" key="14">
    <source>
        <dbReference type="PIRSR" id="PIRSR613273-3"/>
    </source>
</evidence>
<evidence type="ECO:0000256" key="9">
    <source>
        <dbReference type="ARBA" id="ARBA00023049"/>
    </source>
</evidence>
<keyword evidence="7" id="KW-0378">Hydrolase</keyword>
<evidence type="ECO:0000256" key="2">
    <source>
        <dbReference type="ARBA" id="ARBA00022525"/>
    </source>
</evidence>
<evidence type="ECO:0000313" key="19">
    <source>
        <dbReference type="Proteomes" id="UP000593567"/>
    </source>
</evidence>
<dbReference type="Pfam" id="PF13574">
    <property type="entry name" value="Reprolysin_2"/>
    <property type="match status" value="1"/>
</dbReference>
<comment type="caution">
    <text evidence="15">Lacks conserved residue(s) required for the propagation of feature annotation.</text>
</comment>
<feature type="domain" description="Peptidase M12B" evidence="16">
    <location>
        <begin position="74"/>
        <end position="344"/>
    </location>
</feature>
<dbReference type="PROSITE" id="PS50215">
    <property type="entry name" value="ADAM_MEPRO"/>
    <property type="match status" value="1"/>
</dbReference>
<dbReference type="InterPro" id="IPR036383">
    <property type="entry name" value="TSP1_rpt_sf"/>
</dbReference>
<keyword evidence="13" id="KW-0106">Calcium</keyword>
<dbReference type="SUPFAM" id="SSF82895">
    <property type="entry name" value="TSP-1 type 1 repeat"/>
    <property type="match status" value="21"/>
</dbReference>
<feature type="disulfide bond" evidence="14">
    <location>
        <begin position="451"/>
        <end position="488"/>
    </location>
</feature>
<evidence type="ECO:0000256" key="13">
    <source>
        <dbReference type="PIRSR" id="PIRSR613273-2"/>
    </source>
</evidence>
<protein>
    <submittedName>
        <fullName evidence="18">ADAMTS20</fullName>
    </submittedName>
</protein>
<dbReference type="SMART" id="SM00209">
    <property type="entry name" value="TSP1"/>
    <property type="match status" value="22"/>
</dbReference>
<keyword evidence="2" id="KW-0964">Secreted</keyword>
<gene>
    <name evidence="18" type="ORF">EB796_020790</name>
</gene>
<evidence type="ECO:0000256" key="3">
    <source>
        <dbReference type="ARBA" id="ARBA00022670"/>
    </source>
</evidence>
<feature type="binding site" evidence="13">
    <location>
        <position position="77"/>
    </location>
    <ligand>
        <name>Ca(2+)</name>
        <dbReference type="ChEBI" id="CHEBI:29108"/>
        <label>2</label>
    </ligand>
</feature>
<dbReference type="InterPro" id="IPR024079">
    <property type="entry name" value="MetalloPept_cat_dom_sf"/>
</dbReference>
<evidence type="ECO:0000256" key="5">
    <source>
        <dbReference type="ARBA" id="ARBA00022729"/>
    </source>
</evidence>
<keyword evidence="6" id="KW-0677">Repeat</keyword>
<evidence type="ECO:0000256" key="4">
    <source>
        <dbReference type="ARBA" id="ARBA00022723"/>
    </source>
</evidence>
<keyword evidence="8 13" id="KW-0862">Zinc</keyword>